<dbReference type="AlphaFoldDB" id="A0A318HPL9"/>
<evidence type="ECO:0000313" key="1">
    <source>
        <dbReference type="EMBL" id="PXX14001.1"/>
    </source>
</evidence>
<comment type="caution">
    <text evidence="1">The sequence shown here is derived from an EMBL/GenBank/DDBJ whole genome shotgun (WGS) entry which is preliminary data.</text>
</comment>
<dbReference type="RefSeq" id="WP_025817949.1">
    <property type="nucleotide sequence ID" value="NZ_QJJX01000098.1"/>
</dbReference>
<accession>A0A318HPL9</accession>
<dbReference type="EMBL" id="QJJX01000098">
    <property type="protein sequence ID" value="PXX14001.1"/>
    <property type="molecule type" value="Genomic_DNA"/>
</dbReference>
<keyword evidence="2" id="KW-1185">Reference proteome</keyword>
<dbReference type="GeneID" id="84900139"/>
<organism evidence="1 2">
    <name type="scientific">Hoylesella shahii DSM 15611 = JCM 12083</name>
    <dbReference type="NCBI Taxonomy" id="1122991"/>
    <lineage>
        <taxon>Bacteria</taxon>
        <taxon>Pseudomonadati</taxon>
        <taxon>Bacteroidota</taxon>
        <taxon>Bacteroidia</taxon>
        <taxon>Bacteroidales</taxon>
        <taxon>Prevotellaceae</taxon>
        <taxon>Hoylesella</taxon>
    </lineage>
</organism>
<evidence type="ECO:0000313" key="2">
    <source>
        <dbReference type="Proteomes" id="UP000248314"/>
    </source>
</evidence>
<reference evidence="1 2" key="1">
    <citation type="submission" date="2018-05" db="EMBL/GenBank/DDBJ databases">
        <title>Genomic Encyclopedia of Type Strains, Phase I: the one thousand microbial genomes (KMG-I) project.</title>
        <authorList>
            <person name="Kyrpides N."/>
        </authorList>
    </citation>
    <scope>NUCLEOTIDE SEQUENCE [LARGE SCALE GENOMIC DNA]</scope>
    <source>
        <strain evidence="1 2">DSM 15611</strain>
    </source>
</reference>
<gene>
    <name evidence="1" type="ORF">EJ73_02910</name>
</gene>
<name>A0A318HPL9_9BACT</name>
<protein>
    <submittedName>
        <fullName evidence="1">Uncharacterized protein</fullName>
    </submittedName>
</protein>
<dbReference type="Proteomes" id="UP000248314">
    <property type="component" value="Unassembled WGS sequence"/>
</dbReference>
<proteinExistence type="predicted"/>
<sequence length="211" mass="25018">MKPRMILLVMFLSCVYICVGGKRNKIFDEMSKRGIDSISVAYYHSALTKSSFYITVYRDKASYVLDSVAHGLEAEDSRFVYYPARLNEASQNYILTMIDRLYVSKTIGIFKLRKKENFVVETEYDMLDVDISYKNRRKRRIKLYLGEVYRSKPSYSLNETHVYTRAFRQFVQFLIYVTAEQGPYSSRYDSLIRRKNGMQKDDEIFEFIDLE</sequence>